<accession>A0A067Q5K6</accession>
<dbReference type="InterPro" id="IPR050675">
    <property type="entry name" value="OAF3"/>
</dbReference>
<feature type="region of interest" description="Disordered" evidence="6">
    <location>
        <begin position="511"/>
        <end position="569"/>
    </location>
</feature>
<dbReference type="InterPro" id="IPR027417">
    <property type="entry name" value="P-loop_NTPase"/>
</dbReference>
<dbReference type="Gene3D" id="3.40.50.300">
    <property type="entry name" value="P-loop containing nucleotide triphosphate hydrolases"/>
    <property type="match status" value="1"/>
</dbReference>
<dbReference type="Pfam" id="PF00735">
    <property type="entry name" value="Septin"/>
    <property type="match status" value="2"/>
</dbReference>
<evidence type="ECO:0000259" key="8">
    <source>
        <dbReference type="PROSITE" id="PS50048"/>
    </source>
</evidence>
<comment type="similarity">
    <text evidence="5">Belongs to the TRAFAC class TrmE-Era-EngA-EngB-Septin-like GTPase superfamily. Septin GTPase family.</text>
</comment>
<feature type="signal peptide" evidence="7">
    <location>
        <begin position="1"/>
        <end position="27"/>
    </location>
</feature>
<dbReference type="GO" id="GO:0000981">
    <property type="term" value="F:DNA-binding transcription factor activity, RNA polymerase II-specific"/>
    <property type="evidence" value="ECO:0007669"/>
    <property type="project" value="InterPro"/>
</dbReference>
<evidence type="ECO:0000313" key="10">
    <source>
        <dbReference type="EMBL" id="KDQ62338.1"/>
    </source>
</evidence>
<keyword evidence="5" id="KW-0342">GTP-binding</keyword>
<feature type="domain" description="Septin-type G" evidence="9">
    <location>
        <begin position="1"/>
        <end position="391"/>
    </location>
</feature>
<dbReference type="GO" id="GO:0008270">
    <property type="term" value="F:zinc ion binding"/>
    <property type="evidence" value="ECO:0007669"/>
    <property type="project" value="InterPro"/>
</dbReference>
<dbReference type="InParanoid" id="A0A067Q5K6"/>
<dbReference type="InterPro" id="IPR001138">
    <property type="entry name" value="Zn2Cys6_DnaBD"/>
</dbReference>
<evidence type="ECO:0000256" key="2">
    <source>
        <dbReference type="ARBA" id="ARBA00023125"/>
    </source>
</evidence>
<proteinExistence type="inferred from homology"/>
<keyword evidence="3" id="KW-0804">Transcription</keyword>
<evidence type="ECO:0000256" key="7">
    <source>
        <dbReference type="SAM" id="SignalP"/>
    </source>
</evidence>
<keyword evidence="4" id="KW-0539">Nucleus</keyword>
<dbReference type="OrthoDB" id="10261408at2759"/>
<evidence type="ECO:0008006" key="12">
    <source>
        <dbReference type="Google" id="ProtNLM"/>
    </source>
</evidence>
<dbReference type="Proteomes" id="UP000027265">
    <property type="component" value="Unassembled WGS sequence"/>
</dbReference>
<dbReference type="Gene3D" id="4.10.240.10">
    <property type="entry name" value="Zn(2)-C6 fungal-type DNA-binding domain"/>
    <property type="match status" value="2"/>
</dbReference>
<keyword evidence="11" id="KW-1185">Reference proteome</keyword>
<dbReference type="PROSITE" id="PS00463">
    <property type="entry name" value="ZN2_CY6_FUNGAL_1"/>
    <property type="match status" value="2"/>
</dbReference>
<keyword evidence="5" id="KW-0547">Nucleotide-binding</keyword>
<dbReference type="CDD" id="cd00067">
    <property type="entry name" value="GAL4"/>
    <property type="match status" value="2"/>
</dbReference>
<dbReference type="Pfam" id="PF00172">
    <property type="entry name" value="Zn_clus"/>
    <property type="match status" value="2"/>
</dbReference>
<dbReference type="PROSITE" id="PS50048">
    <property type="entry name" value="ZN2_CY6_FUNGAL_2"/>
    <property type="match status" value="2"/>
</dbReference>
<dbReference type="PANTHER" id="PTHR31069:SF32">
    <property type="entry name" value="ARGININE METABOLISM REGULATION PROTEIN II"/>
    <property type="match status" value="1"/>
</dbReference>
<evidence type="ECO:0000256" key="5">
    <source>
        <dbReference type="RuleBase" id="RU004560"/>
    </source>
</evidence>
<dbReference type="EMBL" id="KL197711">
    <property type="protein sequence ID" value="KDQ62338.1"/>
    <property type="molecule type" value="Genomic_DNA"/>
</dbReference>
<feature type="region of interest" description="Disordered" evidence="6">
    <location>
        <begin position="627"/>
        <end position="671"/>
    </location>
</feature>
<feature type="compositionally biased region" description="Low complexity" evidence="6">
    <location>
        <begin position="261"/>
        <end position="281"/>
    </location>
</feature>
<feature type="region of interest" description="Disordered" evidence="6">
    <location>
        <begin position="260"/>
        <end position="281"/>
    </location>
</feature>
<feature type="chain" id="PRO_5001643746" description="Zn(2)-C6 fungal-type domain-containing protein" evidence="7">
    <location>
        <begin position="28"/>
        <end position="802"/>
    </location>
</feature>
<dbReference type="PANTHER" id="PTHR31069">
    <property type="entry name" value="OLEATE-ACTIVATED TRANSCRIPTION FACTOR 1-RELATED"/>
    <property type="match status" value="1"/>
</dbReference>
<dbReference type="GO" id="GO:0003677">
    <property type="term" value="F:DNA binding"/>
    <property type="evidence" value="ECO:0007669"/>
    <property type="project" value="UniProtKB-KW"/>
</dbReference>
<feature type="compositionally biased region" description="Low complexity" evidence="6">
    <location>
        <begin position="728"/>
        <end position="748"/>
    </location>
</feature>
<keyword evidence="1" id="KW-0805">Transcription regulation</keyword>
<dbReference type="HOGENOM" id="CLU_017509_0_0_1"/>
<feature type="compositionally biased region" description="Basic and acidic residues" evidence="6">
    <location>
        <begin position="767"/>
        <end position="778"/>
    </location>
</feature>
<dbReference type="PRINTS" id="PR00755">
    <property type="entry name" value="AFLATOXINBRP"/>
</dbReference>
<evidence type="ECO:0000256" key="1">
    <source>
        <dbReference type="ARBA" id="ARBA00023015"/>
    </source>
</evidence>
<feature type="region of interest" description="Disordered" evidence="6">
    <location>
        <begin position="453"/>
        <end position="485"/>
    </location>
</feature>
<dbReference type="PROSITE" id="PS51719">
    <property type="entry name" value="G_SEPTIN"/>
    <property type="match status" value="1"/>
</dbReference>
<dbReference type="AlphaFoldDB" id="A0A067Q5K6"/>
<feature type="region of interest" description="Disordered" evidence="6">
    <location>
        <begin position="709"/>
        <end position="802"/>
    </location>
</feature>
<evidence type="ECO:0000259" key="9">
    <source>
        <dbReference type="PROSITE" id="PS51719"/>
    </source>
</evidence>
<evidence type="ECO:0000256" key="4">
    <source>
        <dbReference type="ARBA" id="ARBA00023242"/>
    </source>
</evidence>
<dbReference type="SMART" id="SM00066">
    <property type="entry name" value="GAL4"/>
    <property type="match status" value="2"/>
</dbReference>
<feature type="domain" description="Zn(2)-C6 fungal-type" evidence="8">
    <location>
        <begin position="489"/>
        <end position="519"/>
    </location>
</feature>
<keyword evidence="2" id="KW-0238">DNA-binding</keyword>
<evidence type="ECO:0000256" key="6">
    <source>
        <dbReference type="SAM" id="MobiDB-lite"/>
    </source>
</evidence>
<organism evidence="10 11">
    <name type="scientific">Jaapia argillacea MUCL 33604</name>
    <dbReference type="NCBI Taxonomy" id="933084"/>
    <lineage>
        <taxon>Eukaryota</taxon>
        <taxon>Fungi</taxon>
        <taxon>Dikarya</taxon>
        <taxon>Basidiomycota</taxon>
        <taxon>Agaricomycotina</taxon>
        <taxon>Agaricomycetes</taxon>
        <taxon>Agaricomycetidae</taxon>
        <taxon>Jaapiales</taxon>
        <taxon>Jaapiaceae</taxon>
        <taxon>Jaapia</taxon>
    </lineage>
</organism>
<evidence type="ECO:0000313" key="11">
    <source>
        <dbReference type="Proteomes" id="UP000027265"/>
    </source>
</evidence>
<protein>
    <recommendedName>
        <fullName evidence="12">Zn(2)-C6 fungal-type domain-containing protein</fullName>
    </recommendedName>
</protein>
<feature type="domain" description="Zn(2)-C6 fungal-type" evidence="8">
    <location>
        <begin position="679"/>
        <end position="709"/>
    </location>
</feature>
<sequence length="802" mass="87141">MVAGRRTGKTSFLRLLLDTSFIAPTATQEQLASLARFVQGCGGHTGHIRSVSIDVTLESGDGGARPPVTLTLIDTPSLEFEDDGLADRLTSDIQRHVESRLADSMEDEVKAISGDHHVHLCVYFLDPDTVLPPSSPTPPVPVIPRARTNSLSHSEPEPVILEPPVTTNPLLCRPVLPLADINTIRRLSARVNVLPVVARADTLTNDRLAAVKMAIRRDLAEAGIGFGIFDVGAHDSHPQYSQHKDNLGSVANGVMSSMFGPRSSRASSSATSSPPASPISPTTLRLPYALISPDIYSHTDGVSRPLPSRHELVQQYIPSSTRSVINGHAPYCKIEMGRFTRTYRWGALDILDPSHCDFLHLRTAIFHHMQTLHKYTKEYLLGKFMEQHQQQHPAPIRPPHHGTLSQPPRALPPPLSHASRPILAIETIPQHQHPAVSRHPSLAMPVMGNDPRNAMIGVDGLISNPPPKAPSSTGTRSSQKQRPKKITVACNFCRSRKLKCDGGRPACSQCLKRSNPCDYMPNLRRGGARKQRKQDENSDSDQGSDEDQSGDHEEPSLSPDIPSRPLSRRGSNVNMFVAEQQMITPVTSSVDRHENMPRLPSLVLPKPNLLVPTSSFRNDDAPHIATLPTPVTGLPTPNPEFTLPPIRSEPELSTASKRRGSTSSRKGQRSLKYGPKVVACNFCRARKTKCDGAHPSCSSCARRSLQCSYVNDPSAPNAPVRKKKGNTSPSDASQSSPPSSHFQPSAPSMGGNHSHIAPPNLLGESDGELKRNLIDSHPPHPPKKMRLESSSGPSSIPVAGVM</sequence>
<dbReference type="InterPro" id="IPR036864">
    <property type="entry name" value="Zn2-C6_fun-type_DNA-bd_sf"/>
</dbReference>
<dbReference type="STRING" id="933084.A0A067Q5K6"/>
<keyword evidence="7" id="KW-0732">Signal</keyword>
<feature type="region of interest" description="Disordered" evidence="6">
    <location>
        <begin position="389"/>
        <end position="416"/>
    </location>
</feature>
<dbReference type="GO" id="GO:0005525">
    <property type="term" value="F:GTP binding"/>
    <property type="evidence" value="ECO:0007669"/>
    <property type="project" value="UniProtKB-KW"/>
</dbReference>
<name>A0A067Q5K6_9AGAM</name>
<reference evidence="11" key="1">
    <citation type="journal article" date="2014" name="Proc. Natl. Acad. Sci. U.S.A.">
        <title>Extensive sampling of basidiomycete genomes demonstrates inadequacy of the white-rot/brown-rot paradigm for wood decay fungi.</title>
        <authorList>
            <person name="Riley R."/>
            <person name="Salamov A.A."/>
            <person name="Brown D.W."/>
            <person name="Nagy L.G."/>
            <person name="Floudas D."/>
            <person name="Held B.W."/>
            <person name="Levasseur A."/>
            <person name="Lombard V."/>
            <person name="Morin E."/>
            <person name="Otillar R."/>
            <person name="Lindquist E.A."/>
            <person name="Sun H."/>
            <person name="LaButti K.M."/>
            <person name="Schmutz J."/>
            <person name="Jabbour D."/>
            <person name="Luo H."/>
            <person name="Baker S.E."/>
            <person name="Pisabarro A.G."/>
            <person name="Walton J.D."/>
            <person name="Blanchette R.A."/>
            <person name="Henrissat B."/>
            <person name="Martin F."/>
            <person name="Cullen D."/>
            <person name="Hibbett D.S."/>
            <person name="Grigoriev I.V."/>
        </authorList>
    </citation>
    <scope>NUCLEOTIDE SEQUENCE [LARGE SCALE GENOMIC DNA]</scope>
    <source>
        <strain evidence="11">MUCL 33604</strain>
    </source>
</reference>
<feature type="compositionally biased region" description="Acidic residues" evidence="6">
    <location>
        <begin position="537"/>
        <end position="548"/>
    </location>
</feature>
<evidence type="ECO:0000256" key="3">
    <source>
        <dbReference type="ARBA" id="ARBA00023163"/>
    </source>
</evidence>
<dbReference type="SUPFAM" id="SSF57701">
    <property type="entry name" value="Zn2/Cys6 DNA-binding domain"/>
    <property type="match status" value="2"/>
</dbReference>
<dbReference type="InterPro" id="IPR030379">
    <property type="entry name" value="G_SEPTIN_dom"/>
</dbReference>
<gene>
    <name evidence="10" type="ORF">JAAARDRAFT_122534</name>
</gene>